<sequence length="122" mass="13899">MNCAFEVNCAVTTTPICQKLIDQKGIKALASTSNWTIRLESKCSLLRPKCGDFDEHNSQQKIDQGHCDLPLIRRMLLSKKECKGEEKHCTFKLHSIPPSYYVKCTWFVSVVQLTLTNFDCSI</sequence>
<dbReference type="AlphaFoldDB" id="A0A4U6U8C0"/>
<name>A0A4U6U8C0_SETVI</name>
<dbReference type="Proteomes" id="UP000298652">
    <property type="component" value="Chromosome 6"/>
</dbReference>
<keyword evidence="2" id="KW-1185">Reference proteome</keyword>
<accession>A0A4U6U8C0</accession>
<protein>
    <submittedName>
        <fullName evidence="1">Uncharacterized protein</fullName>
    </submittedName>
</protein>
<reference evidence="1" key="1">
    <citation type="submission" date="2019-03" db="EMBL/GenBank/DDBJ databases">
        <title>WGS assembly of Setaria viridis.</title>
        <authorList>
            <person name="Huang P."/>
            <person name="Jenkins J."/>
            <person name="Grimwood J."/>
            <person name="Barry K."/>
            <person name="Healey A."/>
            <person name="Mamidi S."/>
            <person name="Sreedasyam A."/>
            <person name="Shu S."/>
            <person name="Feldman M."/>
            <person name="Wu J."/>
            <person name="Yu Y."/>
            <person name="Chen C."/>
            <person name="Johnson J."/>
            <person name="Rokhsar D."/>
            <person name="Baxter I."/>
            <person name="Schmutz J."/>
            <person name="Brutnell T."/>
            <person name="Kellogg E."/>
        </authorList>
    </citation>
    <scope>NUCLEOTIDE SEQUENCE [LARGE SCALE GENOMIC DNA]</scope>
</reference>
<evidence type="ECO:0000313" key="1">
    <source>
        <dbReference type="EMBL" id="TKW11392.1"/>
    </source>
</evidence>
<organism evidence="1 2">
    <name type="scientific">Setaria viridis</name>
    <name type="common">Green bristlegrass</name>
    <name type="synonym">Setaria italica subsp. viridis</name>
    <dbReference type="NCBI Taxonomy" id="4556"/>
    <lineage>
        <taxon>Eukaryota</taxon>
        <taxon>Viridiplantae</taxon>
        <taxon>Streptophyta</taxon>
        <taxon>Embryophyta</taxon>
        <taxon>Tracheophyta</taxon>
        <taxon>Spermatophyta</taxon>
        <taxon>Magnoliopsida</taxon>
        <taxon>Liliopsida</taxon>
        <taxon>Poales</taxon>
        <taxon>Poaceae</taxon>
        <taxon>PACMAD clade</taxon>
        <taxon>Panicoideae</taxon>
        <taxon>Panicodae</taxon>
        <taxon>Paniceae</taxon>
        <taxon>Cenchrinae</taxon>
        <taxon>Setaria</taxon>
    </lineage>
</organism>
<dbReference type="EMBL" id="CM016557">
    <property type="protein sequence ID" value="TKW11392.1"/>
    <property type="molecule type" value="Genomic_DNA"/>
</dbReference>
<proteinExistence type="predicted"/>
<gene>
    <name evidence="1" type="ORF">SEVIR_6G230566v2</name>
</gene>
<evidence type="ECO:0000313" key="2">
    <source>
        <dbReference type="Proteomes" id="UP000298652"/>
    </source>
</evidence>
<dbReference type="Gramene" id="TKW11392">
    <property type="protein sequence ID" value="TKW11392"/>
    <property type="gene ID" value="SEVIR_6G230566v2"/>
</dbReference>